<evidence type="ECO:0000256" key="6">
    <source>
        <dbReference type="ARBA" id="ARBA00022840"/>
    </source>
</evidence>
<comment type="subcellular location">
    <subcellularLocation>
        <location evidence="1">Cell membrane</location>
        <topology evidence="1">Multi-pass membrane protein</topology>
    </subcellularLocation>
</comment>
<dbReference type="EMBL" id="VUNQ01000011">
    <property type="protein sequence ID" value="MSU01192.1"/>
    <property type="molecule type" value="Genomic_DNA"/>
</dbReference>
<feature type="domain" description="ABC transmembrane type-1" evidence="11">
    <location>
        <begin position="17"/>
        <end position="298"/>
    </location>
</feature>
<dbReference type="GO" id="GO:0005524">
    <property type="term" value="F:ATP binding"/>
    <property type="evidence" value="ECO:0007669"/>
    <property type="project" value="UniProtKB-KW"/>
</dbReference>
<dbReference type="PANTHER" id="PTHR43394">
    <property type="entry name" value="ATP-DEPENDENT PERMEASE MDL1, MITOCHONDRIAL"/>
    <property type="match status" value="1"/>
</dbReference>
<evidence type="ECO:0000256" key="1">
    <source>
        <dbReference type="ARBA" id="ARBA00004651"/>
    </source>
</evidence>
<evidence type="ECO:0000256" key="3">
    <source>
        <dbReference type="ARBA" id="ARBA00022475"/>
    </source>
</evidence>
<evidence type="ECO:0000256" key="9">
    <source>
        <dbReference type="SAM" id="Phobius"/>
    </source>
</evidence>
<dbReference type="GO" id="GO:0015421">
    <property type="term" value="F:ABC-type oligopeptide transporter activity"/>
    <property type="evidence" value="ECO:0007669"/>
    <property type="project" value="TreeGrafter"/>
</dbReference>
<dbReference type="InterPro" id="IPR003593">
    <property type="entry name" value="AAA+_ATPase"/>
</dbReference>
<evidence type="ECO:0000256" key="5">
    <source>
        <dbReference type="ARBA" id="ARBA00022741"/>
    </source>
</evidence>
<dbReference type="Gene3D" id="1.20.1560.10">
    <property type="entry name" value="ABC transporter type 1, transmembrane domain"/>
    <property type="match status" value="1"/>
</dbReference>
<dbReference type="Gene3D" id="3.40.50.300">
    <property type="entry name" value="P-loop containing nucleotide triphosphate hydrolases"/>
    <property type="match status" value="1"/>
</dbReference>
<dbReference type="SUPFAM" id="SSF90123">
    <property type="entry name" value="ABC transporter transmembrane region"/>
    <property type="match status" value="1"/>
</dbReference>
<proteinExistence type="predicted"/>
<dbReference type="AlphaFoldDB" id="A0A6N7XK80"/>
<dbReference type="FunFam" id="3.40.50.300:FF:000221">
    <property type="entry name" value="Multidrug ABC transporter ATP-binding protein"/>
    <property type="match status" value="1"/>
</dbReference>
<evidence type="ECO:0000313" key="13">
    <source>
        <dbReference type="Proteomes" id="UP000469523"/>
    </source>
</evidence>
<feature type="domain" description="ABC transporter" evidence="10">
    <location>
        <begin position="332"/>
        <end position="567"/>
    </location>
</feature>
<evidence type="ECO:0000256" key="2">
    <source>
        <dbReference type="ARBA" id="ARBA00022448"/>
    </source>
</evidence>
<keyword evidence="4 9" id="KW-0812">Transmembrane</keyword>
<dbReference type="Proteomes" id="UP000469523">
    <property type="component" value="Unassembled WGS sequence"/>
</dbReference>
<comment type="caution">
    <text evidence="12">The sequence shown here is derived from an EMBL/GenBank/DDBJ whole genome shotgun (WGS) entry which is preliminary data.</text>
</comment>
<dbReference type="CDD" id="cd18548">
    <property type="entry name" value="ABC_6TM_Tm287_like"/>
    <property type="match status" value="1"/>
</dbReference>
<gene>
    <name evidence="12" type="ORF">FYJ83_06880</name>
</gene>
<feature type="transmembrane region" description="Helical" evidence="9">
    <location>
        <begin position="52"/>
        <end position="72"/>
    </location>
</feature>
<evidence type="ECO:0000256" key="7">
    <source>
        <dbReference type="ARBA" id="ARBA00022989"/>
    </source>
</evidence>
<dbReference type="Pfam" id="PF00664">
    <property type="entry name" value="ABC_membrane"/>
    <property type="match status" value="1"/>
</dbReference>
<dbReference type="SUPFAM" id="SSF52540">
    <property type="entry name" value="P-loop containing nucleoside triphosphate hydrolases"/>
    <property type="match status" value="1"/>
</dbReference>
<sequence>MSYLKKYIIRYKKQFSIAIIFLILETTGDLIQPTIMSKVIDNGVKKGDMKYVFTLGGLMFLMTFLGAICAVIRNVLSSRVSQSFGADLREDLYIKIQDFSFDNVDEFQDASLITRLTNDVNQMQNFSHGMMRIFVKAPIIGIGSVIMAFILNAKMAFILLSVIPIIFIIVSLNLKISYPIFTKVQKSLDKVNGVMREYLAGIRVVKAFNRFDYEKNRFKNVNDNLKNITLKGMRISAVFNPIVSLIINISIVLVLWLGGIGVNNGNMEIGKIMAFVNYMTQVLFALIMMTRILNIFIKAKASSERIGEVFCAENTIVQKEITEKPKEIKGKVEFENVYFKYSTGKNCILEDINFSIEPSETLAIIGSTGSGKSSLINLLPRFYNPVKGKIKIDGVDIKDMNLKDLRKEIGIVPQKVLLFTGTIEENIKWGKEDASFEEVEEVCKIAEAHDFILSFSDGYDTYLGQGGVNLSGGQKQRISIARALIRKPKVLILDDSTSAVDLITEKRIRKKLKEYLTDTTTILIAQRITSVMSADKIIVMDRGKIVGIGTHKDLMSTSEVYKDIYNSQIGKEGENLGS</sequence>
<dbReference type="PROSITE" id="PS50929">
    <property type="entry name" value="ABC_TM1F"/>
    <property type="match status" value="1"/>
</dbReference>
<keyword evidence="6 12" id="KW-0067">ATP-binding</keyword>
<dbReference type="GO" id="GO:0005886">
    <property type="term" value="C:plasma membrane"/>
    <property type="evidence" value="ECO:0007669"/>
    <property type="project" value="UniProtKB-SubCell"/>
</dbReference>
<evidence type="ECO:0000313" key="12">
    <source>
        <dbReference type="EMBL" id="MSU01192.1"/>
    </source>
</evidence>
<keyword evidence="5" id="KW-0547">Nucleotide-binding</keyword>
<dbReference type="InterPro" id="IPR039421">
    <property type="entry name" value="Type_1_exporter"/>
</dbReference>
<dbReference type="InterPro" id="IPR011527">
    <property type="entry name" value="ABC1_TM_dom"/>
</dbReference>
<accession>A0A6N7XK80</accession>
<dbReference type="PROSITE" id="PS00211">
    <property type="entry name" value="ABC_TRANSPORTER_1"/>
    <property type="match status" value="1"/>
</dbReference>
<keyword evidence="2" id="KW-0813">Transport</keyword>
<protein>
    <submittedName>
        <fullName evidence="12">ABC transporter ATP-binding protein</fullName>
    </submittedName>
</protein>
<dbReference type="GO" id="GO:0016887">
    <property type="term" value="F:ATP hydrolysis activity"/>
    <property type="evidence" value="ECO:0007669"/>
    <property type="project" value="InterPro"/>
</dbReference>
<name>A0A6N7XK80_9FIRM</name>
<dbReference type="InterPro" id="IPR017871">
    <property type="entry name" value="ABC_transporter-like_CS"/>
</dbReference>
<dbReference type="PROSITE" id="PS50893">
    <property type="entry name" value="ABC_TRANSPORTER_2"/>
    <property type="match status" value="1"/>
</dbReference>
<keyword evidence="3" id="KW-1003">Cell membrane</keyword>
<evidence type="ECO:0000256" key="4">
    <source>
        <dbReference type="ARBA" id="ARBA00022692"/>
    </source>
</evidence>
<keyword evidence="13" id="KW-1185">Reference proteome</keyword>
<organism evidence="12 13">
    <name type="scientific">Tissierella pigra</name>
    <dbReference type="NCBI Taxonomy" id="2607614"/>
    <lineage>
        <taxon>Bacteria</taxon>
        <taxon>Bacillati</taxon>
        <taxon>Bacillota</taxon>
        <taxon>Tissierellia</taxon>
        <taxon>Tissierellales</taxon>
        <taxon>Tissierellaceae</taxon>
        <taxon>Tissierella</taxon>
    </lineage>
</organism>
<dbReference type="InterPro" id="IPR036640">
    <property type="entry name" value="ABC1_TM_sf"/>
</dbReference>
<feature type="transmembrane region" description="Helical" evidence="9">
    <location>
        <begin position="278"/>
        <end position="297"/>
    </location>
</feature>
<dbReference type="PANTHER" id="PTHR43394:SF1">
    <property type="entry name" value="ATP-BINDING CASSETTE SUB-FAMILY B MEMBER 10, MITOCHONDRIAL"/>
    <property type="match status" value="1"/>
</dbReference>
<evidence type="ECO:0000256" key="8">
    <source>
        <dbReference type="ARBA" id="ARBA00023136"/>
    </source>
</evidence>
<dbReference type="Pfam" id="PF00005">
    <property type="entry name" value="ABC_tran"/>
    <property type="match status" value="1"/>
</dbReference>
<dbReference type="SMART" id="SM00382">
    <property type="entry name" value="AAA"/>
    <property type="match status" value="1"/>
</dbReference>
<evidence type="ECO:0000259" key="11">
    <source>
        <dbReference type="PROSITE" id="PS50929"/>
    </source>
</evidence>
<dbReference type="InterPro" id="IPR027417">
    <property type="entry name" value="P-loop_NTPase"/>
</dbReference>
<dbReference type="InterPro" id="IPR003439">
    <property type="entry name" value="ABC_transporter-like_ATP-bd"/>
</dbReference>
<keyword evidence="8 9" id="KW-0472">Membrane</keyword>
<evidence type="ECO:0000259" key="10">
    <source>
        <dbReference type="PROSITE" id="PS50893"/>
    </source>
</evidence>
<reference evidence="12 13" key="1">
    <citation type="submission" date="2019-09" db="EMBL/GenBank/DDBJ databases">
        <title>In-depth cultivation of the pig gut microbiome towards novel bacterial diversity and tailored functional studies.</title>
        <authorList>
            <person name="Wylensek D."/>
            <person name="Hitch T.C.A."/>
            <person name="Clavel T."/>
        </authorList>
    </citation>
    <scope>NUCLEOTIDE SEQUENCE [LARGE SCALE GENOMIC DNA]</scope>
    <source>
        <strain evidence="12 13">WCA3-693-APC-4?</strain>
    </source>
</reference>
<keyword evidence="7 9" id="KW-1133">Transmembrane helix</keyword>
<feature type="transmembrane region" description="Helical" evidence="9">
    <location>
        <begin position="157"/>
        <end position="176"/>
    </location>
</feature>
<feature type="transmembrane region" description="Helical" evidence="9">
    <location>
        <begin position="133"/>
        <end position="151"/>
    </location>
</feature>
<feature type="transmembrane region" description="Helical" evidence="9">
    <location>
        <begin position="237"/>
        <end position="258"/>
    </location>
</feature>